<dbReference type="InterPro" id="IPR014001">
    <property type="entry name" value="Helicase_ATP-bd"/>
</dbReference>
<name>A0A1X1YYB1_9MYCO</name>
<evidence type="ECO:0000313" key="3">
    <source>
        <dbReference type="EMBL" id="ORW16033.1"/>
    </source>
</evidence>
<evidence type="ECO:0000313" key="4">
    <source>
        <dbReference type="Proteomes" id="UP000193529"/>
    </source>
</evidence>
<dbReference type="GO" id="GO:0005524">
    <property type="term" value="F:ATP binding"/>
    <property type="evidence" value="ECO:0007669"/>
    <property type="project" value="InterPro"/>
</dbReference>
<dbReference type="InterPro" id="IPR027417">
    <property type="entry name" value="P-loop_NTPase"/>
</dbReference>
<dbReference type="GO" id="GO:0016787">
    <property type="term" value="F:hydrolase activity"/>
    <property type="evidence" value="ECO:0007669"/>
    <property type="project" value="InterPro"/>
</dbReference>
<dbReference type="InterPro" id="IPR050742">
    <property type="entry name" value="Helicase_Restrict-Modif_Enz"/>
</dbReference>
<feature type="domain" description="Helicase C-terminal" evidence="2">
    <location>
        <begin position="452"/>
        <end position="636"/>
    </location>
</feature>
<dbReference type="InterPro" id="IPR006935">
    <property type="entry name" value="Helicase/UvrB_N"/>
</dbReference>
<dbReference type="InterPro" id="IPR001650">
    <property type="entry name" value="Helicase_C-like"/>
</dbReference>
<feature type="domain" description="Helicase ATP-binding" evidence="1">
    <location>
        <begin position="171"/>
        <end position="377"/>
    </location>
</feature>
<proteinExistence type="predicted"/>
<dbReference type="PANTHER" id="PTHR47396:SF1">
    <property type="entry name" value="ATP-DEPENDENT HELICASE IRC3-RELATED"/>
    <property type="match status" value="1"/>
</dbReference>
<keyword evidence="3" id="KW-0540">Nuclease</keyword>
<dbReference type="PROSITE" id="PS51192">
    <property type="entry name" value="HELICASE_ATP_BIND_1"/>
    <property type="match status" value="1"/>
</dbReference>
<dbReference type="GO" id="GO:0005829">
    <property type="term" value="C:cytosol"/>
    <property type="evidence" value="ECO:0007669"/>
    <property type="project" value="TreeGrafter"/>
</dbReference>
<dbReference type="STRING" id="153971.AWC19_23065"/>
<sequence length="893" mass="101006">MESEKATRQARIDPRLAAAGWAVTPFDASMAADIPSGKAVEEWPTDVGPADYALCDEHALRGVVEAKKLTVGAQGILPQAERYARAIKIDQAWQGEFGVPFLYSTNGEETWFHDVRRPQNRSRKVAAFHTPNALRELLERDVEAEFAKLRTIPLNPKLRPYQVEANTAIEQSMANGKRKMLVTMATGTGKTLMTVNEIYRLMKSGVARRVLFLVDRRALAAQTVRAFASFEAEPGLKFDKLYPLYSQRFQQNDFDKDEKFDPNVMPNSLLTNPKLGDAFVYVSTIQRMSINLFGRDAGIHFGEGDGGDEDANKLDIPIHAFDLIVADECHRGYSAKELAVWRDTLDWFDAIKVGLTATPAAHTMAYFENLVYRYDYERAVREGYLVDYEVVRVRSDVRMNGVFLNEGEQVDQVDPDSGARQLDLLEDERAYDASKVEREITAPDSNRKVLAELKKYAEAHEAETGRFPKTLIFAANDLPHVSHADQLVELAKDVFGRGESFAGKITGRVDRPLQKIREFRNRPNPKIVVTVDLLTTGVDIPDLEFLVFLRPVKSRILFEQMLGRGTRRSTDLLPPKTNFVVFDCFDGTLLEYFRATTGMTVEPPEGDSKTIAQIVEDIWQNRDRDYNTKRLVKRLQRIDKNMSGEARELFARFIPDGDVAAFAEDLPAKLRGDFAGTMKILRDADFLKLCVEYPRARTHFVIASGVTDTVESEVMIKAGIGKEYKPEDYLQLFVRFVEEHEREIEAVQILIGRPNDWSADALRELRDALSQAPEHFTDDNLQRAFKATHHKALVDIISMVKRAAIDESPLLTAEERVNAAVAKVAAGRQLTDDQTKWLEYIRQHLVENLSIEREDFEVIPILSARGGWGRANRVFDGKLDELIKELNKELVAA</sequence>
<evidence type="ECO:0000259" key="2">
    <source>
        <dbReference type="PROSITE" id="PS51194"/>
    </source>
</evidence>
<gene>
    <name evidence="3" type="ORF">AWC19_23065</name>
</gene>
<organism evidence="3 4">
    <name type="scientific">Mycobacterium palustre</name>
    <dbReference type="NCBI Taxonomy" id="153971"/>
    <lineage>
        <taxon>Bacteria</taxon>
        <taxon>Bacillati</taxon>
        <taxon>Actinomycetota</taxon>
        <taxon>Actinomycetes</taxon>
        <taxon>Mycobacteriales</taxon>
        <taxon>Mycobacteriaceae</taxon>
        <taxon>Mycobacterium</taxon>
        <taxon>Mycobacterium simiae complex</taxon>
    </lineage>
</organism>
<dbReference type="Proteomes" id="UP000193529">
    <property type="component" value="Unassembled WGS sequence"/>
</dbReference>
<dbReference type="GO" id="GO:0004519">
    <property type="term" value="F:endonuclease activity"/>
    <property type="evidence" value="ECO:0007669"/>
    <property type="project" value="UniProtKB-KW"/>
</dbReference>
<keyword evidence="3" id="KW-0378">Hydrolase</keyword>
<dbReference type="EMBL" id="LQPJ01000157">
    <property type="protein sequence ID" value="ORW16033.1"/>
    <property type="molecule type" value="Genomic_DNA"/>
</dbReference>
<reference evidence="3 4" key="1">
    <citation type="submission" date="2016-01" db="EMBL/GenBank/DDBJ databases">
        <title>The new phylogeny of the genus Mycobacterium.</title>
        <authorList>
            <person name="Tarcisio F."/>
            <person name="Conor M."/>
            <person name="Antonella G."/>
            <person name="Elisabetta G."/>
            <person name="Giulia F.S."/>
            <person name="Sara T."/>
            <person name="Anna F."/>
            <person name="Clotilde B."/>
            <person name="Roberto B."/>
            <person name="Veronica D.S."/>
            <person name="Fabio R."/>
            <person name="Monica P."/>
            <person name="Olivier J."/>
            <person name="Enrico T."/>
            <person name="Nicola S."/>
        </authorList>
    </citation>
    <scope>NUCLEOTIDE SEQUENCE [LARGE SCALE GENOMIC DNA]</scope>
    <source>
        <strain evidence="3 4">DSM 44572</strain>
    </source>
</reference>
<dbReference type="Pfam" id="PF04851">
    <property type="entry name" value="ResIII"/>
    <property type="match status" value="1"/>
</dbReference>
<dbReference type="InterPro" id="IPR013670">
    <property type="entry name" value="EcoEI_R_C_dom"/>
</dbReference>
<dbReference type="GO" id="GO:0006304">
    <property type="term" value="P:DNA modification"/>
    <property type="evidence" value="ECO:0007669"/>
    <property type="project" value="InterPro"/>
</dbReference>
<dbReference type="CDD" id="cd18799">
    <property type="entry name" value="SF2_C_EcoAI-like"/>
    <property type="match status" value="1"/>
</dbReference>
<dbReference type="SMART" id="SM00487">
    <property type="entry name" value="DEXDc"/>
    <property type="match status" value="1"/>
</dbReference>
<dbReference type="Gene3D" id="3.40.50.300">
    <property type="entry name" value="P-loop containing nucleotide triphosphate hydrolases"/>
    <property type="match status" value="2"/>
</dbReference>
<dbReference type="AlphaFoldDB" id="A0A1X1YYB1"/>
<comment type="caution">
    <text evidence="3">The sequence shown here is derived from an EMBL/GenBank/DDBJ whole genome shotgun (WGS) entry which is preliminary data.</text>
</comment>
<evidence type="ECO:0000259" key="1">
    <source>
        <dbReference type="PROSITE" id="PS51192"/>
    </source>
</evidence>
<protein>
    <submittedName>
        <fullName evidence="3">Restriction endonuclease subunit R</fullName>
    </submittedName>
</protein>
<dbReference type="PANTHER" id="PTHR47396">
    <property type="entry name" value="TYPE I RESTRICTION ENZYME ECOKI R PROTEIN"/>
    <property type="match status" value="1"/>
</dbReference>
<dbReference type="SMART" id="SM00490">
    <property type="entry name" value="HELICc"/>
    <property type="match status" value="1"/>
</dbReference>
<dbReference type="Pfam" id="PF08463">
    <property type="entry name" value="EcoEI_R_C"/>
    <property type="match status" value="1"/>
</dbReference>
<dbReference type="Gene3D" id="3.90.1570.30">
    <property type="match status" value="1"/>
</dbReference>
<accession>A0A1X1YYB1</accession>
<keyword evidence="4" id="KW-1185">Reference proteome</keyword>
<keyword evidence="3" id="KW-0255">Endonuclease</keyword>
<dbReference type="GO" id="GO:0003677">
    <property type="term" value="F:DNA binding"/>
    <property type="evidence" value="ECO:0007669"/>
    <property type="project" value="InterPro"/>
</dbReference>
<dbReference type="SUPFAM" id="SSF52540">
    <property type="entry name" value="P-loop containing nucleoside triphosphate hydrolases"/>
    <property type="match status" value="1"/>
</dbReference>
<dbReference type="PROSITE" id="PS51194">
    <property type="entry name" value="HELICASE_CTER"/>
    <property type="match status" value="1"/>
</dbReference>
<dbReference type="Pfam" id="PF00271">
    <property type="entry name" value="Helicase_C"/>
    <property type="match status" value="1"/>
</dbReference>